<feature type="transmembrane region" description="Helical" evidence="2">
    <location>
        <begin position="306"/>
        <end position="327"/>
    </location>
</feature>
<keyword evidence="4" id="KW-1185">Reference proteome</keyword>
<keyword evidence="2" id="KW-1133">Transmembrane helix</keyword>
<reference evidence="3 4" key="1">
    <citation type="journal article" date="2024" name="IMA Fungus">
        <title>IMA Genome - F19 : A genome assembly and annotation guide to empower mycologists, including annotated draft genome sequences of Ceratocystis pirilliformis, Diaporthe australafricana, Fusarium ophioides, Paecilomyces lecythidis, and Sporothrix stenoceras.</title>
        <authorList>
            <person name="Aylward J."/>
            <person name="Wilson A.M."/>
            <person name="Visagie C.M."/>
            <person name="Spraker J."/>
            <person name="Barnes I."/>
            <person name="Buitendag C."/>
            <person name="Ceriani C."/>
            <person name="Del Mar Angel L."/>
            <person name="du Plessis D."/>
            <person name="Fuchs T."/>
            <person name="Gasser K."/>
            <person name="Kramer D."/>
            <person name="Li W."/>
            <person name="Munsamy K."/>
            <person name="Piso A."/>
            <person name="Price J.L."/>
            <person name="Sonnekus B."/>
            <person name="Thomas C."/>
            <person name="van der Nest A."/>
            <person name="van Dijk A."/>
            <person name="van Heerden A."/>
            <person name="van Vuuren N."/>
            <person name="Yilmaz N."/>
            <person name="Duong T.A."/>
            <person name="van der Merwe N.A."/>
            <person name="Wingfield M.J."/>
            <person name="Wingfield B.D."/>
        </authorList>
    </citation>
    <scope>NUCLEOTIDE SEQUENCE [LARGE SCALE GENOMIC DNA]</scope>
    <source>
        <strain evidence="3 4">CMW 18167</strain>
    </source>
</reference>
<name>A0ABR3XBY4_9EURO</name>
<evidence type="ECO:0000313" key="3">
    <source>
        <dbReference type="EMBL" id="KAL1873320.1"/>
    </source>
</evidence>
<evidence type="ECO:0008006" key="5">
    <source>
        <dbReference type="Google" id="ProtNLM"/>
    </source>
</evidence>
<gene>
    <name evidence="3" type="ORF">Plec18167_006369</name>
</gene>
<keyword evidence="2" id="KW-0812">Transmembrane</keyword>
<evidence type="ECO:0000256" key="1">
    <source>
        <dbReference type="SAM" id="MobiDB-lite"/>
    </source>
</evidence>
<evidence type="ECO:0000313" key="4">
    <source>
        <dbReference type="Proteomes" id="UP001583193"/>
    </source>
</evidence>
<accession>A0ABR3XBY4</accession>
<feature type="transmembrane region" description="Helical" evidence="2">
    <location>
        <begin position="226"/>
        <end position="246"/>
    </location>
</feature>
<protein>
    <recommendedName>
        <fullName evidence="5">Transmembrane protein</fullName>
    </recommendedName>
</protein>
<keyword evidence="2" id="KW-0472">Membrane</keyword>
<evidence type="ECO:0000256" key="2">
    <source>
        <dbReference type="SAM" id="Phobius"/>
    </source>
</evidence>
<dbReference type="EMBL" id="JAVDPF010000022">
    <property type="protein sequence ID" value="KAL1873320.1"/>
    <property type="molecule type" value="Genomic_DNA"/>
</dbReference>
<proteinExistence type="predicted"/>
<comment type="caution">
    <text evidence="3">The sequence shown here is derived from an EMBL/GenBank/DDBJ whole genome shotgun (WGS) entry which is preliminary data.</text>
</comment>
<feature type="transmembrane region" description="Helical" evidence="2">
    <location>
        <begin position="30"/>
        <end position="51"/>
    </location>
</feature>
<dbReference type="Proteomes" id="UP001583193">
    <property type="component" value="Unassembled WGS sequence"/>
</dbReference>
<organism evidence="3 4">
    <name type="scientific">Paecilomyces lecythidis</name>
    <dbReference type="NCBI Taxonomy" id="3004212"/>
    <lineage>
        <taxon>Eukaryota</taxon>
        <taxon>Fungi</taxon>
        <taxon>Dikarya</taxon>
        <taxon>Ascomycota</taxon>
        <taxon>Pezizomycotina</taxon>
        <taxon>Eurotiomycetes</taxon>
        <taxon>Eurotiomycetidae</taxon>
        <taxon>Eurotiales</taxon>
        <taxon>Thermoascaceae</taxon>
        <taxon>Paecilomyces</taxon>
    </lineage>
</organism>
<sequence length="340" mass="37449">MGSAMIAIIQIIYASVTLYRSRGNQITQYGYASFAFTVVPYLIMSFFNLLGNMVTPSYASMYMVSSEMMDEALKRGGRFEGMVGRLETDAVNSEGFSVFSGSFEQDSKNSDDGWTFRPDNVQDQLVVAQKEQPQETTSKEEKQENKNNKTSEGTMKNNKSQTTAWLGSMFHSKQKASSSVKEDDESENGIKRGLIICPSCYKFRKAEKQSVFSGDHPDQYSLPGYILFRLTLLAISALPLAVIGGMSHFKAGPSSTVAQRAWTMSWLAVGSLVGNSNISHTVAKNIQILKDARVHGGFWSRLAETVFLLLFLFALGVPAIGGFVVVAQMLRDYGSCQLLG</sequence>
<feature type="compositionally biased region" description="Basic and acidic residues" evidence="1">
    <location>
        <begin position="137"/>
        <end position="149"/>
    </location>
</feature>
<feature type="region of interest" description="Disordered" evidence="1">
    <location>
        <begin position="129"/>
        <end position="158"/>
    </location>
</feature>